<evidence type="ECO:0000256" key="3">
    <source>
        <dbReference type="ARBA" id="ARBA00012243"/>
    </source>
</evidence>
<evidence type="ECO:0000256" key="1">
    <source>
        <dbReference type="ARBA" id="ARBA00001928"/>
    </source>
</evidence>
<comment type="cofactor">
    <cofactor evidence="1">
        <name>pyruvate</name>
        <dbReference type="ChEBI" id="CHEBI:15361"/>
    </cofactor>
</comment>
<keyword evidence="9 13" id="KW-0456">Lyase</keyword>
<dbReference type="NCBIfam" id="NF003038">
    <property type="entry name" value="PRK03934.1"/>
    <property type="match status" value="1"/>
</dbReference>
<dbReference type="NCBIfam" id="TIGR00163">
    <property type="entry name" value="PS_decarb"/>
    <property type="match status" value="1"/>
</dbReference>
<evidence type="ECO:0000256" key="8">
    <source>
        <dbReference type="ARBA" id="ARBA00023209"/>
    </source>
</evidence>
<reference evidence="13" key="1">
    <citation type="submission" date="2020-01" db="EMBL/GenBank/DDBJ databases">
        <authorList>
            <person name="Meier V. D."/>
            <person name="Meier V D."/>
        </authorList>
    </citation>
    <scope>NUCLEOTIDE SEQUENCE</scope>
    <source>
        <strain evidence="13">HLG_WM_MAG_12</strain>
    </source>
</reference>
<dbReference type="EMBL" id="CACVAW010000009">
    <property type="protein sequence ID" value="CAA6802290.1"/>
    <property type="molecule type" value="Genomic_DNA"/>
</dbReference>
<evidence type="ECO:0000313" key="13">
    <source>
        <dbReference type="EMBL" id="CAA6802290.1"/>
    </source>
</evidence>
<dbReference type="EC" id="4.1.1.65" evidence="3"/>
<evidence type="ECO:0000256" key="9">
    <source>
        <dbReference type="ARBA" id="ARBA00023239"/>
    </source>
</evidence>
<evidence type="ECO:0000256" key="11">
    <source>
        <dbReference type="ARBA" id="ARBA00023317"/>
    </source>
</evidence>
<sequence length="269" mass="31986">MIDKTWKNKASYYFGRFASRKFNRFSQKFINYSYVKLMKLDMSEYKKYSQYDSLQALFTRKLEKKRVYSKKEDVFISPADSLISSVGQMKKDLSLQIKGFEYSINELTGSQIDNISKFYDKSYINLYLAPNDYHRYHAPIDMRVSKAIHIPGDLYPVNFKYLRKVDSLFNKNERVILECFTKENKRFLMVFVGAFNVGSIAFDFDEKLTTNNENRNIKVYDYENLELNKADTLGYFKMGSTVLMMFEDEFNFDVKLNEKIKFTDKLGRY</sequence>
<protein>
    <recommendedName>
        <fullName evidence="3">phosphatidylserine decarboxylase</fullName>
        <ecNumber evidence="3">4.1.1.65</ecNumber>
    </recommendedName>
</protein>
<keyword evidence="8" id="KW-0594">Phospholipid biosynthesis</keyword>
<dbReference type="GO" id="GO:0006646">
    <property type="term" value="P:phosphatidylethanolamine biosynthetic process"/>
    <property type="evidence" value="ECO:0007669"/>
    <property type="project" value="UniProtKB-UniPathway"/>
</dbReference>
<dbReference type="InterPro" id="IPR003817">
    <property type="entry name" value="PS_Dcarbxylase"/>
</dbReference>
<dbReference type="Pfam" id="PF02666">
    <property type="entry name" value="PS_Dcarbxylase"/>
    <property type="match status" value="1"/>
</dbReference>
<dbReference type="PANTHER" id="PTHR10067">
    <property type="entry name" value="PHOSPHATIDYLSERINE DECARBOXYLASE"/>
    <property type="match status" value="1"/>
</dbReference>
<organism evidence="13">
    <name type="scientific">uncultured Campylobacterales bacterium</name>
    <dbReference type="NCBI Taxonomy" id="352960"/>
    <lineage>
        <taxon>Bacteria</taxon>
        <taxon>Pseudomonadati</taxon>
        <taxon>Campylobacterota</taxon>
        <taxon>Epsilonproteobacteria</taxon>
        <taxon>Campylobacterales</taxon>
        <taxon>environmental samples</taxon>
    </lineage>
</organism>
<name>A0A6S6RYT5_9BACT</name>
<evidence type="ECO:0000256" key="2">
    <source>
        <dbReference type="ARBA" id="ARBA00005189"/>
    </source>
</evidence>
<evidence type="ECO:0000256" key="6">
    <source>
        <dbReference type="ARBA" id="ARBA00023098"/>
    </source>
</evidence>
<evidence type="ECO:0000256" key="4">
    <source>
        <dbReference type="ARBA" id="ARBA00022516"/>
    </source>
</evidence>
<evidence type="ECO:0000256" key="5">
    <source>
        <dbReference type="ARBA" id="ARBA00022793"/>
    </source>
</evidence>
<keyword evidence="11" id="KW-0670">Pyruvate</keyword>
<evidence type="ECO:0000256" key="10">
    <source>
        <dbReference type="ARBA" id="ARBA00023264"/>
    </source>
</evidence>
<evidence type="ECO:0000256" key="7">
    <source>
        <dbReference type="ARBA" id="ARBA00023145"/>
    </source>
</evidence>
<keyword evidence="5" id="KW-0210">Decarboxylase</keyword>
<dbReference type="PANTHER" id="PTHR10067:SF6">
    <property type="entry name" value="PHOSPHATIDYLSERINE DECARBOXYLASE PROENZYME, MITOCHONDRIAL"/>
    <property type="match status" value="1"/>
</dbReference>
<accession>A0A6S6RYT5</accession>
<gene>
    <name evidence="13" type="ORF">HELGO_WM11579</name>
</gene>
<comment type="pathway">
    <text evidence="12">Phospholipid metabolism; phosphatidylethanolamine biosynthesis.</text>
</comment>
<dbReference type="InterPro" id="IPR033177">
    <property type="entry name" value="PSD-B"/>
</dbReference>
<comment type="pathway">
    <text evidence="2">Lipid metabolism.</text>
</comment>
<dbReference type="GO" id="GO:0004609">
    <property type="term" value="F:phosphatidylserine decarboxylase activity"/>
    <property type="evidence" value="ECO:0007669"/>
    <property type="project" value="UniProtKB-EC"/>
</dbReference>
<keyword evidence="4" id="KW-0444">Lipid biosynthesis</keyword>
<keyword evidence="7" id="KW-0865">Zymogen</keyword>
<evidence type="ECO:0000256" key="12">
    <source>
        <dbReference type="ARBA" id="ARBA00024326"/>
    </source>
</evidence>
<proteinExistence type="predicted"/>
<dbReference type="UniPathway" id="UPA00558"/>
<keyword evidence="6" id="KW-0443">Lipid metabolism</keyword>
<keyword evidence="10" id="KW-1208">Phospholipid metabolism</keyword>
<dbReference type="AlphaFoldDB" id="A0A6S6RYT5"/>